<accession>A0ABS2PYP0</accession>
<evidence type="ECO:0000313" key="1">
    <source>
        <dbReference type="EMBL" id="MBM7645147.1"/>
    </source>
</evidence>
<evidence type="ECO:0000313" key="2">
    <source>
        <dbReference type="Proteomes" id="UP000808914"/>
    </source>
</evidence>
<keyword evidence="2" id="KW-1185">Reference proteome</keyword>
<dbReference type="Proteomes" id="UP000808914">
    <property type="component" value="Unassembled WGS sequence"/>
</dbReference>
<name>A0ABS2PYP0_9BACL</name>
<dbReference type="EMBL" id="JAFBER010000006">
    <property type="protein sequence ID" value="MBM7645147.1"/>
    <property type="molecule type" value="Genomic_DNA"/>
</dbReference>
<reference evidence="1 2" key="1">
    <citation type="submission" date="2021-01" db="EMBL/GenBank/DDBJ databases">
        <title>Genomic Encyclopedia of Type Strains, Phase IV (KMG-IV): sequencing the most valuable type-strain genomes for metagenomic binning, comparative biology and taxonomic classification.</title>
        <authorList>
            <person name="Goeker M."/>
        </authorList>
    </citation>
    <scope>NUCLEOTIDE SEQUENCE [LARGE SCALE GENOMIC DNA]</scope>
    <source>
        <strain evidence="1 2">DSM 28236</strain>
    </source>
</reference>
<organism evidence="1 2">
    <name type="scientific">Scopulibacillus daqui</name>
    <dbReference type="NCBI Taxonomy" id="1469162"/>
    <lineage>
        <taxon>Bacteria</taxon>
        <taxon>Bacillati</taxon>
        <taxon>Bacillota</taxon>
        <taxon>Bacilli</taxon>
        <taxon>Bacillales</taxon>
        <taxon>Sporolactobacillaceae</taxon>
        <taxon>Scopulibacillus</taxon>
    </lineage>
</organism>
<proteinExistence type="predicted"/>
<sequence>MVPVVRALEKKSVLCSFLHAFSDNENKKETGQ</sequence>
<gene>
    <name evidence="1" type="ORF">JOD45_001358</name>
</gene>
<comment type="caution">
    <text evidence="1">The sequence shown here is derived from an EMBL/GenBank/DDBJ whole genome shotgun (WGS) entry which is preliminary data.</text>
</comment>
<protein>
    <submittedName>
        <fullName evidence="1">Uncharacterized protein</fullName>
    </submittedName>
</protein>